<evidence type="ECO:0000256" key="17">
    <source>
        <dbReference type="ARBA" id="ARBA00063519"/>
    </source>
</evidence>
<comment type="similarity">
    <text evidence="23">Belongs to the PP2C family.</text>
</comment>
<evidence type="ECO:0000256" key="13">
    <source>
        <dbReference type="ARBA" id="ARBA00023211"/>
    </source>
</evidence>
<dbReference type="PROSITE" id="PS01032">
    <property type="entry name" value="PPM_1"/>
    <property type="match status" value="1"/>
</dbReference>
<comment type="subcellular location">
    <subcellularLocation>
        <location evidence="4">Cytoplasm</location>
    </subcellularLocation>
    <subcellularLocation>
        <location evidence="3">Nucleus</location>
    </subcellularLocation>
</comment>
<evidence type="ECO:0000256" key="5">
    <source>
        <dbReference type="ARBA" id="ARBA00013081"/>
    </source>
</evidence>
<evidence type="ECO:0000256" key="14">
    <source>
        <dbReference type="ARBA" id="ARBA00023242"/>
    </source>
</evidence>
<proteinExistence type="inferred from homology"/>
<evidence type="ECO:0000256" key="24">
    <source>
        <dbReference type="SAM" id="MobiDB-lite"/>
    </source>
</evidence>
<evidence type="ECO:0000256" key="23">
    <source>
        <dbReference type="RuleBase" id="RU003465"/>
    </source>
</evidence>
<keyword evidence="11" id="KW-0460">Magnesium</keyword>
<dbReference type="GO" id="GO:0005737">
    <property type="term" value="C:cytoplasm"/>
    <property type="evidence" value="ECO:0007669"/>
    <property type="project" value="UniProtKB-SubCell"/>
</dbReference>
<keyword evidence="14" id="KW-0539">Nucleus</keyword>
<keyword evidence="27" id="KW-1185">Reference proteome</keyword>
<dbReference type="OrthoDB" id="416093at2759"/>
<comment type="cofactor">
    <cofactor evidence="1">
        <name>Mn(2+)</name>
        <dbReference type="ChEBI" id="CHEBI:29035"/>
    </cofactor>
</comment>
<comment type="caution">
    <text evidence="26">The sequence shown here is derived from an EMBL/GenBank/DDBJ whole genome shotgun (WGS) entry which is preliminary data.</text>
</comment>
<feature type="region of interest" description="Disordered" evidence="24">
    <location>
        <begin position="441"/>
        <end position="497"/>
    </location>
</feature>
<organism evidence="26 27">
    <name type="scientific">Penaeus vannamei</name>
    <name type="common">Whiteleg shrimp</name>
    <name type="synonym">Litopenaeus vannamei</name>
    <dbReference type="NCBI Taxonomy" id="6689"/>
    <lineage>
        <taxon>Eukaryota</taxon>
        <taxon>Metazoa</taxon>
        <taxon>Ecdysozoa</taxon>
        <taxon>Arthropoda</taxon>
        <taxon>Crustacea</taxon>
        <taxon>Multicrustacea</taxon>
        <taxon>Malacostraca</taxon>
        <taxon>Eumalacostraca</taxon>
        <taxon>Eucarida</taxon>
        <taxon>Decapoda</taxon>
        <taxon>Dendrobranchiata</taxon>
        <taxon>Penaeoidea</taxon>
        <taxon>Penaeidae</taxon>
        <taxon>Penaeus</taxon>
    </lineage>
</organism>
<dbReference type="GO" id="GO:0004722">
    <property type="term" value="F:protein serine/threonine phosphatase activity"/>
    <property type="evidence" value="ECO:0007669"/>
    <property type="project" value="UniProtKB-EC"/>
</dbReference>
<evidence type="ECO:0000256" key="8">
    <source>
        <dbReference type="ARBA" id="ARBA00022723"/>
    </source>
</evidence>
<evidence type="ECO:0000256" key="1">
    <source>
        <dbReference type="ARBA" id="ARBA00001936"/>
    </source>
</evidence>
<evidence type="ECO:0000256" key="20">
    <source>
        <dbReference type="ARBA" id="ARBA00075701"/>
    </source>
</evidence>
<comment type="catalytic activity">
    <reaction evidence="15">
        <text>O-phospho-L-seryl-[protein] + H2O = L-seryl-[protein] + phosphate</text>
        <dbReference type="Rhea" id="RHEA:20629"/>
        <dbReference type="Rhea" id="RHEA-COMP:9863"/>
        <dbReference type="Rhea" id="RHEA-COMP:11604"/>
        <dbReference type="ChEBI" id="CHEBI:15377"/>
        <dbReference type="ChEBI" id="CHEBI:29999"/>
        <dbReference type="ChEBI" id="CHEBI:43474"/>
        <dbReference type="ChEBI" id="CHEBI:83421"/>
        <dbReference type="EC" id="3.1.3.16"/>
    </reaction>
</comment>
<dbReference type="InterPro" id="IPR015655">
    <property type="entry name" value="PP2C"/>
</dbReference>
<dbReference type="InterPro" id="IPR036457">
    <property type="entry name" value="PPM-type-like_dom_sf"/>
</dbReference>
<evidence type="ECO:0000256" key="18">
    <source>
        <dbReference type="ARBA" id="ARBA00070214"/>
    </source>
</evidence>
<keyword evidence="9" id="KW-0677">Repeat</keyword>
<keyword evidence="12 23" id="KW-0904">Protein phosphatase</keyword>
<dbReference type="PROSITE" id="PS51746">
    <property type="entry name" value="PPM_2"/>
    <property type="match status" value="1"/>
</dbReference>
<dbReference type="InterPro" id="IPR001932">
    <property type="entry name" value="PPM-type_phosphatase-like_dom"/>
</dbReference>
<comment type="subunit">
    <text evidence="17">Heterotrimer. Interacts with PAX1 and ARHGEF6 (or ARHGEF7).</text>
</comment>
<keyword evidence="13" id="KW-0464">Manganese</keyword>
<keyword evidence="8" id="KW-0479">Metal-binding</keyword>
<evidence type="ECO:0000256" key="9">
    <source>
        <dbReference type="ARBA" id="ARBA00022737"/>
    </source>
</evidence>
<dbReference type="SUPFAM" id="SSF81606">
    <property type="entry name" value="PP2C-like"/>
    <property type="match status" value="1"/>
</dbReference>
<dbReference type="FunFam" id="3.60.40.10:FF:000021">
    <property type="entry name" value="Protein phosphatase, Mg2+/Mn2+-dependent, 1E"/>
    <property type="match status" value="1"/>
</dbReference>
<name>A0A423TUP9_PENVA</name>
<evidence type="ECO:0000256" key="21">
    <source>
        <dbReference type="ARBA" id="ARBA00078590"/>
    </source>
</evidence>
<evidence type="ECO:0000256" key="2">
    <source>
        <dbReference type="ARBA" id="ARBA00001946"/>
    </source>
</evidence>
<evidence type="ECO:0000256" key="3">
    <source>
        <dbReference type="ARBA" id="ARBA00004123"/>
    </source>
</evidence>
<reference evidence="26 27" key="2">
    <citation type="submission" date="2019-01" db="EMBL/GenBank/DDBJ databases">
        <title>The decoding of complex shrimp genome reveals the adaptation for benthos swimmer, frequently molting mechanism and breeding impact on genome.</title>
        <authorList>
            <person name="Sun Y."/>
            <person name="Gao Y."/>
            <person name="Yu Y."/>
        </authorList>
    </citation>
    <scope>NUCLEOTIDE SEQUENCE [LARGE SCALE GENOMIC DNA]</scope>
    <source>
        <tissue evidence="26">Muscle</tissue>
    </source>
</reference>
<comment type="catalytic activity">
    <reaction evidence="16">
        <text>O-phospho-L-threonyl-[protein] + H2O = L-threonyl-[protein] + phosphate</text>
        <dbReference type="Rhea" id="RHEA:47004"/>
        <dbReference type="Rhea" id="RHEA-COMP:11060"/>
        <dbReference type="Rhea" id="RHEA-COMP:11605"/>
        <dbReference type="ChEBI" id="CHEBI:15377"/>
        <dbReference type="ChEBI" id="CHEBI:30013"/>
        <dbReference type="ChEBI" id="CHEBI:43474"/>
        <dbReference type="ChEBI" id="CHEBI:61977"/>
        <dbReference type="EC" id="3.1.3.16"/>
    </reaction>
</comment>
<dbReference type="Proteomes" id="UP000283509">
    <property type="component" value="Unassembled WGS sequence"/>
</dbReference>
<keyword evidence="6" id="KW-0963">Cytoplasm</keyword>
<protein>
    <recommendedName>
        <fullName evidence="18">Protein phosphatase 1E</fullName>
        <ecNumber evidence="5">3.1.3.16</ecNumber>
    </recommendedName>
    <alternativeName>
        <fullName evidence="21">Ca(2+)/calmodulin-dependent protein kinase phosphatase N</fullName>
    </alternativeName>
    <alternativeName>
        <fullName evidence="19">CaMKP-nucleus</fullName>
    </alternativeName>
    <alternativeName>
        <fullName evidence="20">Partner of PIX 1</fullName>
    </alternativeName>
    <alternativeName>
        <fullName evidence="22">Partner of PIX-alpha</fullName>
    </alternativeName>
</protein>
<accession>A0A423TUP9</accession>
<dbReference type="Gene3D" id="3.60.40.10">
    <property type="entry name" value="PPM-type phosphatase domain"/>
    <property type="match status" value="1"/>
</dbReference>
<evidence type="ECO:0000256" key="12">
    <source>
        <dbReference type="ARBA" id="ARBA00022912"/>
    </source>
</evidence>
<evidence type="ECO:0000256" key="15">
    <source>
        <dbReference type="ARBA" id="ARBA00047761"/>
    </source>
</evidence>
<dbReference type="GO" id="GO:0005634">
    <property type="term" value="C:nucleus"/>
    <property type="evidence" value="ECO:0007669"/>
    <property type="project" value="UniProtKB-SubCell"/>
</dbReference>
<reference evidence="26 27" key="1">
    <citation type="submission" date="2018-04" db="EMBL/GenBank/DDBJ databases">
        <authorList>
            <person name="Zhang X."/>
            <person name="Yuan J."/>
            <person name="Li F."/>
            <person name="Xiang J."/>
        </authorList>
    </citation>
    <scope>NUCLEOTIDE SEQUENCE [LARGE SCALE GENOMIC DNA]</scope>
    <source>
        <tissue evidence="26">Muscle</tissue>
    </source>
</reference>
<keyword evidence="7" id="KW-0597">Phosphoprotein</keyword>
<dbReference type="Pfam" id="PF00481">
    <property type="entry name" value="PP2C"/>
    <property type="match status" value="1"/>
</dbReference>
<dbReference type="AlphaFoldDB" id="A0A423TUP9"/>
<keyword evidence="10 23" id="KW-0378">Hydrolase</keyword>
<evidence type="ECO:0000256" key="11">
    <source>
        <dbReference type="ARBA" id="ARBA00022842"/>
    </source>
</evidence>
<evidence type="ECO:0000256" key="10">
    <source>
        <dbReference type="ARBA" id="ARBA00022801"/>
    </source>
</evidence>
<evidence type="ECO:0000256" key="22">
    <source>
        <dbReference type="ARBA" id="ARBA00079435"/>
    </source>
</evidence>
<evidence type="ECO:0000256" key="6">
    <source>
        <dbReference type="ARBA" id="ARBA00022490"/>
    </source>
</evidence>
<evidence type="ECO:0000259" key="25">
    <source>
        <dbReference type="PROSITE" id="PS51746"/>
    </source>
</evidence>
<dbReference type="GO" id="GO:0046872">
    <property type="term" value="F:metal ion binding"/>
    <property type="evidence" value="ECO:0007669"/>
    <property type="project" value="UniProtKB-KW"/>
</dbReference>
<dbReference type="CDD" id="cd00143">
    <property type="entry name" value="PP2Cc"/>
    <property type="match status" value="1"/>
</dbReference>
<evidence type="ECO:0000256" key="7">
    <source>
        <dbReference type="ARBA" id="ARBA00022553"/>
    </source>
</evidence>
<gene>
    <name evidence="26" type="ORF">C7M84_001077</name>
</gene>
<dbReference type="InterPro" id="IPR000222">
    <property type="entry name" value="PP2C_BS"/>
</dbReference>
<dbReference type="EC" id="3.1.3.16" evidence="5"/>
<feature type="domain" description="PPM-type phosphatase" evidence="25">
    <location>
        <begin position="96"/>
        <end position="354"/>
    </location>
</feature>
<dbReference type="STRING" id="6689.A0A423TUP9"/>
<evidence type="ECO:0000313" key="27">
    <source>
        <dbReference type="Proteomes" id="UP000283509"/>
    </source>
</evidence>
<evidence type="ECO:0000256" key="4">
    <source>
        <dbReference type="ARBA" id="ARBA00004496"/>
    </source>
</evidence>
<dbReference type="EMBL" id="QCYY01001143">
    <property type="protein sequence ID" value="ROT80195.1"/>
    <property type="molecule type" value="Genomic_DNA"/>
</dbReference>
<comment type="cofactor">
    <cofactor evidence="2">
        <name>Mg(2+)</name>
        <dbReference type="ChEBI" id="CHEBI:18420"/>
    </cofactor>
</comment>
<dbReference type="SMART" id="SM00332">
    <property type="entry name" value="PP2Cc"/>
    <property type="match status" value="1"/>
</dbReference>
<sequence length="581" mass="63880">MRCLSVQADGVFRSPWSGECPPYVREYVGHRVWSAIRNPGLNGDGDDQVDAANTTNHTYDAMKLIQEVTAKANTVIREMQANLTVEEVEKLPRYHPISHFAIKNTRRKMEDRHVIIPDLNTLYGMEYQSPHAYYGVFDGHAGTDAAVYSAAHLHQYMIQNPQYETNPEAALKHAFHITDTNFIKKATKERLKGGTTAVVALVREKRLVVAWLGDSQALLVRRRNPVRMVEPHKPELPVERERVEEMGGCVINIQGTWRVLGQLAVSRAIGDVDYKPYVSSECDIKSLEIEGDEDFLILACDGLWDTLTPEAAVNVVYAYLTHNDGDTDGVGRCLVEAARNAGSEDNITAVVVFLRPVATLMEEEAQRIAQGQVPDPVPANIIYKDTTPSSINAIFSPPINQFEYSTPTTPPFNPFESDEPVGAGPYDAKVGMATEGALTPATLDFNKDGDEPMEGSEAPRNLGQDSDSDEGIAGGAEGGPEPAFNPHDAPTPTAEEGEPTLCLTQEELPRLTAVHVQLLFPLLPFLQTHLSHEESRLMIRKTPFTPSPPSLSQRWAGYWEAAGAPSGWRAGLTSSRTDNTA</sequence>
<dbReference type="PANTHER" id="PTHR47992">
    <property type="entry name" value="PROTEIN PHOSPHATASE"/>
    <property type="match status" value="1"/>
</dbReference>
<evidence type="ECO:0000313" key="26">
    <source>
        <dbReference type="EMBL" id="ROT80195.1"/>
    </source>
</evidence>
<evidence type="ECO:0000256" key="16">
    <source>
        <dbReference type="ARBA" id="ARBA00048336"/>
    </source>
</evidence>
<evidence type="ECO:0000256" key="19">
    <source>
        <dbReference type="ARBA" id="ARBA00075580"/>
    </source>
</evidence>